<feature type="transmembrane region" description="Helical" evidence="1">
    <location>
        <begin position="201"/>
        <end position="221"/>
    </location>
</feature>
<dbReference type="GO" id="GO:0016746">
    <property type="term" value="F:acyltransferase activity"/>
    <property type="evidence" value="ECO:0007669"/>
    <property type="project" value="UniProtKB-KW"/>
</dbReference>
<accession>A0ABU3P967</accession>
<dbReference type="InterPro" id="IPR002656">
    <property type="entry name" value="Acyl_transf_3_dom"/>
</dbReference>
<keyword evidence="1" id="KW-0472">Membrane</keyword>
<name>A0ABU3P967_9BURK</name>
<sequence length="368" mass="40576">MTPQFSAYLDLLRLLAALAVLLSHANSRALIDHSILPQSFGHNAVVVFFLLSGYVIAYVADVKEKTASSYWVSRFARIYSVALPALALTLLCDLVGAALNPGFYAGNLTTHDHWLLRLAASLSFSNELWFVSIMPFSNSPYWSLCYEMSYYLLFSIWAYAPAARRGLYLMLAALLIGPKILILAPIWALGVVLYRWRAAQALASAPGALLWLASVAGIVAFQTLDLSKSLSAWTAAQLSPWLYLNLNFSKHFLGDYLLALLIAANFIGFRALVRDGASGLGALMQRLHKPIALAAGFTFSIYLFHLPLLHFFTAVLEGSTAGYGRYLTVVGLALAASVLLGSVTETQKTPLKRWLERQLLPRLQRWRG</sequence>
<organism evidence="3 4">
    <name type="scientific">Roseateles aquae</name>
    <dbReference type="NCBI Taxonomy" id="3077235"/>
    <lineage>
        <taxon>Bacteria</taxon>
        <taxon>Pseudomonadati</taxon>
        <taxon>Pseudomonadota</taxon>
        <taxon>Betaproteobacteria</taxon>
        <taxon>Burkholderiales</taxon>
        <taxon>Sphaerotilaceae</taxon>
        <taxon>Roseateles</taxon>
    </lineage>
</organism>
<evidence type="ECO:0000259" key="2">
    <source>
        <dbReference type="Pfam" id="PF01757"/>
    </source>
</evidence>
<feature type="transmembrane region" description="Helical" evidence="1">
    <location>
        <begin position="293"/>
        <end position="312"/>
    </location>
</feature>
<feature type="transmembrane region" description="Helical" evidence="1">
    <location>
        <begin position="256"/>
        <end position="273"/>
    </location>
</feature>
<keyword evidence="3" id="KW-0012">Acyltransferase</keyword>
<protein>
    <submittedName>
        <fullName evidence="3">Acyltransferase</fullName>
        <ecNumber evidence="3">2.3.-.-</ecNumber>
    </submittedName>
</protein>
<dbReference type="EC" id="2.3.-.-" evidence="3"/>
<reference evidence="3" key="1">
    <citation type="submission" date="2023-09" db="EMBL/GenBank/DDBJ databases">
        <title>Paucibacter sp. APW11 Genome sequencing and assembly.</title>
        <authorList>
            <person name="Kim I."/>
        </authorList>
    </citation>
    <scope>NUCLEOTIDE SEQUENCE</scope>
    <source>
        <strain evidence="3">APW11</strain>
    </source>
</reference>
<feature type="transmembrane region" description="Helical" evidence="1">
    <location>
        <begin position="81"/>
        <end position="99"/>
    </location>
</feature>
<feature type="domain" description="Acyltransferase 3" evidence="2">
    <location>
        <begin position="7"/>
        <end position="340"/>
    </location>
</feature>
<feature type="transmembrane region" description="Helical" evidence="1">
    <location>
        <begin position="166"/>
        <end position="194"/>
    </location>
</feature>
<keyword evidence="1" id="KW-1133">Transmembrane helix</keyword>
<dbReference type="InterPro" id="IPR050879">
    <property type="entry name" value="Acyltransferase_3"/>
</dbReference>
<keyword evidence="1" id="KW-0812">Transmembrane</keyword>
<dbReference type="EMBL" id="JAVXZY010000002">
    <property type="protein sequence ID" value="MDT8999043.1"/>
    <property type="molecule type" value="Genomic_DNA"/>
</dbReference>
<feature type="transmembrane region" description="Helical" evidence="1">
    <location>
        <begin position="324"/>
        <end position="343"/>
    </location>
</feature>
<dbReference type="Pfam" id="PF01757">
    <property type="entry name" value="Acyl_transf_3"/>
    <property type="match status" value="1"/>
</dbReference>
<feature type="transmembrane region" description="Helical" evidence="1">
    <location>
        <begin position="141"/>
        <end position="160"/>
    </location>
</feature>
<gene>
    <name evidence="3" type="ORF">RQP53_07160</name>
</gene>
<proteinExistence type="predicted"/>
<evidence type="ECO:0000313" key="3">
    <source>
        <dbReference type="EMBL" id="MDT8999043.1"/>
    </source>
</evidence>
<feature type="transmembrane region" description="Helical" evidence="1">
    <location>
        <begin position="114"/>
        <end position="134"/>
    </location>
</feature>
<keyword evidence="4" id="KW-1185">Reference proteome</keyword>
<keyword evidence="3" id="KW-0808">Transferase</keyword>
<dbReference type="PANTHER" id="PTHR23028">
    <property type="entry name" value="ACETYLTRANSFERASE"/>
    <property type="match status" value="1"/>
</dbReference>
<dbReference type="RefSeq" id="WP_315649533.1">
    <property type="nucleotide sequence ID" value="NZ_JAVXZY010000002.1"/>
</dbReference>
<comment type="caution">
    <text evidence="3">The sequence shown here is derived from an EMBL/GenBank/DDBJ whole genome shotgun (WGS) entry which is preliminary data.</text>
</comment>
<evidence type="ECO:0000256" key="1">
    <source>
        <dbReference type="SAM" id="Phobius"/>
    </source>
</evidence>
<dbReference type="Proteomes" id="UP001246372">
    <property type="component" value="Unassembled WGS sequence"/>
</dbReference>
<feature type="transmembrane region" description="Helical" evidence="1">
    <location>
        <begin position="43"/>
        <end position="60"/>
    </location>
</feature>
<evidence type="ECO:0000313" key="4">
    <source>
        <dbReference type="Proteomes" id="UP001246372"/>
    </source>
</evidence>